<accession>A0A0E9QQ99</accession>
<sequence>MASMMSQGSDPISIFAATVAGDPAIQCNNAINTHINYTVNDKQN</sequence>
<name>A0A0E9QQ99_ANGAN</name>
<dbReference type="EMBL" id="GBXM01092523">
    <property type="protein sequence ID" value="JAH16054.1"/>
    <property type="molecule type" value="Transcribed_RNA"/>
</dbReference>
<dbReference type="EMBL" id="GBXM01088947">
    <property type="protein sequence ID" value="JAH19630.1"/>
    <property type="molecule type" value="Transcribed_RNA"/>
</dbReference>
<reference evidence="1" key="2">
    <citation type="journal article" date="2015" name="Fish Shellfish Immunol.">
        <title>Early steps in the European eel (Anguilla anguilla)-Vibrio vulnificus interaction in the gills: Role of the RtxA13 toxin.</title>
        <authorList>
            <person name="Callol A."/>
            <person name="Pajuelo D."/>
            <person name="Ebbesson L."/>
            <person name="Teles M."/>
            <person name="MacKenzie S."/>
            <person name="Amaro C."/>
        </authorList>
    </citation>
    <scope>NUCLEOTIDE SEQUENCE</scope>
</reference>
<reference evidence="1" key="1">
    <citation type="submission" date="2014-11" db="EMBL/GenBank/DDBJ databases">
        <authorList>
            <person name="Amaro Gonzalez C."/>
        </authorList>
    </citation>
    <scope>NUCLEOTIDE SEQUENCE</scope>
</reference>
<proteinExistence type="predicted"/>
<dbReference type="AlphaFoldDB" id="A0A0E9QQ99"/>
<dbReference type="EMBL" id="GBXM01090167">
    <property type="protein sequence ID" value="JAH18410.1"/>
    <property type="molecule type" value="Transcribed_RNA"/>
</dbReference>
<evidence type="ECO:0000313" key="1">
    <source>
        <dbReference type="EMBL" id="JAH18410.1"/>
    </source>
</evidence>
<organism evidence="1">
    <name type="scientific">Anguilla anguilla</name>
    <name type="common">European freshwater eel</name>
    <name type="synonym">Muraena anguilla</name>
    <dbReference type="NCBI Taxonomy" id="7936"/>
    <lineage>
        <taxon>Eukaryota</taxon>
        <taxon>Metazoa</taxon>
        <taxon>Chordata</taxon>
        <taxon>Craniata</taxon>
        <taxon>Vertebrata</taxon>
        <taxon>Euteleostomi</taxon>
        <taxon>Actinopterygii</taxon>
        <taxon>Neopterygii</taxon>
        <taxon>Teleostei</taxon>
        <taxon>Anguilliformes</taxon>
        <taxon>Anguillidae</taxon>
        <taxon>Anguilla</taxon>
    </lineage>
</organism>
<dbReference type="EMBL" id="GBXM01106961">
    <property type="protein sequence ID" value="JAH01616.1"/>
    <property type="molecule type" value="Transcribed_RNA"/>
</dbReference>
<protein>
    <submittedName>
        <fullName evidence="1">Uncharacterized protein</fullName>
    </submittedName>
</protein>